<name>A0ABN7T3Z8_OIKDI</name>
<evidence type="ECO:0000313" key="3">
    <source>
        <dbReference type="Proteomes" id="UP001158576"/>
    </source>
</evidence>
<feature type="region of interest" description="Disordered" evidence="1">
    <location>
        <begin position="116"/>
        <end position="147"/>
    </location>
</feature>
<reference evidence="2 3" key="1">
    <citation type="submission" date="2021-04" db="EMBL/GenBank/DDBJ databases">
        <authorList>
            <person name="Bliznina A."/>
        </authorList>
    </citation>
    <scope>NUCLEOTIDE SEQUENCE [LARGE SCALE GENOMIC DNA]</scope>
</reference>
<dbReference type="Proteomes" id="UP001158576">
    <property type="component" value="Chromosome 2"/>
</dbReference>
<dbReference type="InterPro" id="IPR033557">
    <property type="entry name" value="CIMAP2"/>
</dbReference>
<accession>A0ABN7T3Z8</accession>
<evidence type="ECO:0000313" key="2">
    <source>
        <dbReference type="EMBL" id="CAG5111762.1"/>
    </source>
</evidence>
<feature type="compositionally biased region" description="Basic and acidic residues" evidence="1">
    <location>
        <begin position="123"/>
        <end position="134"/>
    </location>
</feature>
<proteinExistence type="predicted"/>
<protein>
    <submittedName>
        <fullName evidence="2">Oidioi.mRNA.OKI2018_I69.chr2.g6036.t1.cds</fullName>
    </submittedName>
</protein>
<sequence length="347" mass="39837">MSCKSAFGSRTPRFATKGVHPDWKLPGDYLQIYYEPEVHADRKTEFYNVQTGPFTEDHARKLRDSPGWKKGFDLSKEMAIPHLLYKPQFEKNKEIEARFGPGMYKHTDFIQEMNKKPSSKLALYDRPESRRTPKNDTPGPGEYTPKKRATTVKSVNGTYELSPTSFRRNEINLLDHPSQPSDRSSSFNRETNLFPGAFHKNLSLKKFCQSKSRNAALTISYEVQSFTDVLQKENKGKFNMNKYQYNPSRLARHLPPSDNPAPSDYSPHSSSTTTDKTPAGKRAPFLTSAPRERKNYRMPCEGWTDINRFSRYQSKKVLGPKVEPKQPRFVHPTAGLSNLCRRPESGY</sequence>
<dbReference type="PANTHER" id="PTHR34914">
    <property type="entry name" value="LYMPHOCYTE EXPANSION MOLECULE"/>
    <property type="match status" value="1"/>
</dbReference>
<dbReference type="PANTHER" id="PTHR34914:SF1">
    <property type="entry name" value="LYMPHOCYTE EXPANSION MOLECULE"/>
    <property type="match status" value="1"/>
</dbReference>
<organism evidence="2 3">
    <name type="scientific">Oikopleura dioica</name>
    <name type="common">Tunicate</name>
    <dbReference type="NCBI Taxonomy" id="34765"/>
    <lineage>
        <taxon>Eukaryota</taxon>
        <taxon>Metazoa</taxon>
        <taxon>Chordata</taxon>
        <taxon>Tunicata</taxon>
        <taxon>Appendicularia</taxon>
        <taxon>Copelata</taxon>
        <taxon>Oikopleuridae</taxon>
        <taxon>Oikopleura</taxon>
    </lineage>
</organism>
<feature type="region of interest" description="Disordered" evidence="1">
    <location>
        <begin position="249"/>
        <end position="291"/>
    </location>
</feature>
<keyword evidence="3" id="KW-1185">Reference proteome</keyword>
<evidence type="ECO:0000256" key="1">
    <source>
        <dbReference type="SAM" id="MobiDB-lite"/>
    </source>
</evidence>
<dbReference type="EMBL" id="OU015567">
    <property type="protein sequence ID" value="CAG5111762.1"/>
    <property type="molecule type" value="Genomic_DNA"/>
</dbReference>
<feature type="compositionally biased region" description="Polar residues" evidence="1">
    <location>
        <begin position="266"/>
        <end position="276"/>
    </location>
</feature>
<gene>
    <name evidence="2" type="ORF">OKIOD_LOCUS14801</name>
</gene>